<dbReference type="GO" id="GO:0005783">
    <property type="term" value="C:endoplasmic reticulum"/>
    <property type="evidence" value="ECO:0007669"/>
    <property type="project" value="TreeGrafter"/>
</dbReference>
<sequence>MLSLAPAISEFDKWVVSNHEQGSNKKNPTKGDFPRSILKQSPLHASMHKAKNLFDSRILPRSNLKVFINLPNNEISLANSRLLASVENKEGTSETIVGNVSGRHQVPTRSPLCFPFIMNYCEDTEKFTSSRSILEVLREIDTDVLALQDVKAEKEKNTKPLSDLTGALGMKYVFAKSWALEYGNAISSKWPIYGKFKRLLMMMISELWLIMHVRAYTSVPGISKTLMNDKLRDQLRFASMWLPWHLSLLSYLIRIFEDVVVQFLKRLVGKIMDTRAGNPWRFLERACRCALGSSSNMLEAWLLEIRRFCSTHGKDPLNLNIIEDVHGVVNARVNGSLSLCEESNTYWTLLAGA</sequence>
<gene>
    <name evidence="1" type="ORF">VNO77_27446</name>
</gene>
<proteinExistence type="predicted"/>
<dbReference type="PANTHER" id="PTHR14859">
    <property type="entry name" value="CALCOFLUOR WHITE HYPERSENSITIVE PROTEIN PRECURSOR"/>
    <property type="match status" value="1"/>
</dbReference>
<organism evidence="1 2">
    <name type="scientific">Canavalia gladiata</name>
    <name type="common">Sword bean</name>
    <name type="synonym">Dolichos gladiatus</name>
    <dbReference type="NCBI Taxonomy" id="3824"/>
    <lineage>
        <taxon>Eukaryota</taxon>
        <taxon>Viridiplantae</taxon>
        <taxon>Streptophyta</taxon>
        <taxon>Embryophyta</taxon>
        <taxon>Tracheophyta</taxon>
        <taxon>Spermatophyta</taxon>
        <taxon>Magnoliopsida</taxon>
        <taxon>eudicotyledons</taxon>
        <taxon>Gunneridae</taxon>
        <taxon>Pentapetalae</taxon>
        <taxon>rosids</taxon>
        <taxon>fabids</taxon>
        <taxon>Fabales</taxon>
        <taxon>Fabaceae</taxon>
        <taxon>Papilionoideae</taxon>
        <taxon>50 kb inversion clade</taxon>
        <taxon>NPAAA clade</taxon>
        <taxon>indigoferoid/millettioid clade</taxon>
        <taxon>Phaseoleae</taxon>
        <taxon>Canavalia</taxon>
    </lineage>
</organism>
<reference evidence="1 2" key="1">
    <citation type="submission" date="2024-01" db="EMBL/GenBank/DDBJ databases">
        <title>The genomes of 5 underutilized Papilionoideae crops provide insights into root nodulation and disease resistanc.</title>
        <authorList>
            <person name="Jiang F."/>
        </authorList>
    </citation>
    <scope>NUCLEOTIDE SEQUENCE [LARGE SCALE GENOMIC DNA]</scope>
    <source>
        <strain evidence="1">LVBAO_FW01</strain>
        <tissue evidence="1">Leaves</tissue>
    </source>
</reference>
<dbReference type="EMBL" id="JAYMYQ010000006">
    <property type="protein sequence ID" value="KAK7323944.1"/>
    <property type="molecule type" value="Genomic_DNA"/>
</dbReference>
<dbReference type="AlphaFoldDB" id="A0AAN9Q736"/>
<dbReference type="GO" id="GO:0006506">
    <property type="term" value="P:GPI anchor biosynthetic process"/>
    <property type="evidence" value="ECO:0007669"/>
    <property type="project" value="TreeGrafter"/>
</dbReference>
<protein>
    <submittedName>
        <fullName evidence="1">Uncharacterized protein</fullName>
    </submittedName>
</protein>
<accession>A0AAN9Q736</accession>
<keyword evidence="2" id="KW-1185">Reference proteome</keyword>
<dbReference type="PANTHER" id="PTHR14859:SF10">
    <property type="entry name" value="DNASE I-LIKE SUPERFAMILY PROTEIN"/>
    <property type="match status" value="1"/>
</dbReference>
<evidence type="ECO:0000313" key="1">
    <source>
        <dbReference type="EMBL" id="KAK7323944.1"/>
    </source>
</evidence>
<evidence type="ECO:0000313" key="2">
    <source>
        <dbReference type="Proteomes" id="UP001367508"/>
    </source>
</evidence>
<name>A0AAN9Q736_CANGL</name>
<dbReference type="Proteomes" id="UP001367508">
    <property type="component" value="Unassembled WGS sequence"/>
</dbReference>
<dbReference type="GO" id="GO:0016020">
    <property type="term" value="C:membrane"/>
    <property type="evidence" value="ECO:0007669"/>
    <property type="project" value="GOC"/>
</dbReference>
<comment type="caution">
    <text evidence="1">The sequence shown here is derived from an EMBL/GenBank/DDBJ whole genome shotgun (WGS) entry which is preliminary data.</text>
</comment>
<dbReference type="SUPFAM" id="SSF56219">
    <property type="entry name" value="DNase I-like"/>
    <property type="match status" value="1"/>
</dbReference>
<dbReference type="InterPro" id="IPR051916">
    <property type="entry name" value="GPI-anchor_lipid_remodeler"/>
</dbReference>
<dbReference type="Gene3D" id="3.60.10.10">
    <property type="entry name" value="Endonuclease/exonuclease/phosphatase"/>
    <property type="match status" value="1"/>
</dbReference>
<dbReference type="InterPro" id="IPR036691">
    <property type="entry name" value="Endo/exonu/phosph_ase_sf"/>
</dbReference>